<comment type="subcellular location">
    <subcellularLocation>
        <location evidence="1 7">Cell membrane</location>
        <topology evidence="1 7">Multi-pass membrane protein</topology>
    </subcellularLocation>
</comment>
<dbReference type="InterPro" id="IPR035906">
    <property type="entry name" value="MetI-like_sf"/>
</dbReference>
<evidence type="ECO:0000313" key="9">
    <source>
        <dbReference type="EMBL" id="QPJ61547.1"/>
    </source>
</evidence>
<keyword evidence="3" id="KW-1003">Cell membrane</keyword>
<reference evidence="9 10" key="1">
    <citation type="submission" date="2020-02" db="EMBL/GenBank/DDBJ databases">
        <title>Genomic and physiological characterization of two novel Nitrospinaceae genera.</title>
        <authorList>
            <person name="Mueller A.J."/>
            <person name="Jung M.-Y."/>
            <person name="Strachan C.R."/>
            <person name="Herbold C.W."/>
            <person name="Kirkegaard R.H."/>
            <person name="Daims H."/>
        </authorList>
    </citation>
    <scope>NUCLEOTIDE SEQUENCE [LARGE SCALE GENOMIC DNA]</scope>
    <source>
        <strain evidence="9">EB</strain>
    </source>
</reference>
<evidence type="ECO:0000256" key="7">
    <source>
        <dbReference type="RuleBase" id="RU363032"/>
    </source>
</evidence>
<keyword evidence="2 7" id="KW-0813">Transport</keyword>
<organism evidence="9 10">
    <name type="scientific">Candidatus Nitronauta litoralis</name>
    <dbReference type="NCBI Taxonomy" id="2705533"/>
    <lineage>
        <taxon>Bacteria</taxon>
        <taxon>Pseudomonadati</taxon>
        <taxon>Nitrospinota/Tectimicrobiota group</taxon>
        <taxon>Nitrospinota</taxon>
        <taxon>Nitrospinia</taxon>
        <taxon>Nitrospinales</taxon>
        <taxon>Nitrospinaceae</taxon>
        <taxon>Candidatus Nitronauta</taxon>
    </lineage>
</organism>
<dbReference type="Pfam" id="PF00528">
    <property type="entry name" value="BPD_transp_1"/>
    <property type="match status" value="1"/>
</dbReference>
<evidence type="ECO:0000256" key="4">
    <source>
        <dbReference type="ARBA" id="ARBA00022692"/>
    </source>
</evidence>
<evidence type="ECO:0000256" key="2">
    <source>
        <dbReference type="ARBA" id="ARBA00022448"/>
    </source>
</evidence>
<name>A0A7T0BV30_9BACT</name>
<dbReference type="CDD" id="cd06261">
    <property type="entry name" value="TM_PBP2"/>
    <property type="match status" value="1"/>
</dbReference>
<dbReference type="EMBL" id="CP048685">
    <property type="protein sequence ID" value="QPJ61547.1"/>
    <property type="molecule type" value="Genomic_DNA"/>
</dbReference>
<evidence type="ECO:0000256" key="6">
    <source>
        <dbReference type="ARBA" id="ARBA00023136"/>
    </source>
</evidence>
<dbReference type="PANTHER" id="PTHR30043">
    <property type="entry name" value="PHOSPHONATES TRANSPORT SYSTEM PERMEASE PROTEIN"/>
    <property type="match status" value="1"/>
</dbReference>
<feature type="transmembrane region" description="Helical" evidence="7">
    <location>
        <begin position="366"/>
        <end position="385"/>
    </location>
</feature>
<evidence type="ECO:0000313" key="10">
    <source>
        <dbReference type="Proteomes" id="UP000594688"/>
    </source>
</evidence>
<feature type="transmembrane region" description="Helical" evidence="7">
    <location>
        <begin position="258"/>
        <end position="278"/>
    </location>
</feature>
<dbReference type="InterPro" id="IPR000515">
    <property type="entry name" value="MetI-like"/>
</dbReference>
<protein>
    <submittedName>
        <fullName evidence="9">Phosphonate ABC transporter, permease protein PhnE</fullName>
    </submittedName>
</protein>
<dbReference type="GO" id="GO:0015416">
    <property type="term" value="F:ABC-type phosphonate transporter activity"/>
    <property type="evidence" value="ECO:0007669"/>
    <property type="project" value="InterPro"/>
</dbReference>
<keyword evidence="6 7" id="KW-0472">Membrane</keyword>
<dbReference type="AlphaFoldDB" id="A0A7T0BV30"/>
<dbReference type="KEGG" id="nli:G3M70_06460"/>
<dbReference type="Proteomes" id="UP000594688">
    <property type="component" value="Chromosome"/>
</dbReference>
<evidence type="ECO:0000259" key="8">
    <source>
        <dbReference type="PROSITE" id="PS50928"/>
    </source>
</evidence>
<dbReference type="NCBIfam" id="TIGR01097">
    <property type="entry name" value="PhnE"/>
    <property type="match status" value="1"/>
</dbReference>
<evidence type="ECO:0000256" key="1">
    <source>
        <dbReference type="ARBA" id="ARBA00004651"/>
    </source>
</evidence>
<dbReference type="PROSITE" id="PS50928">
    <property type="entry name" value="ABC_TM1"/>
    <property type="match status" value="1"/>
</dbReference>
<dbReference type="Gene3D" id="1.10.3720.10">
    <property type="entry name" value="MetI-like"/>
    <property type="match status" value="1"/>
</dbReference>
<proteinExistence type="inferred from homology"/>
<evidence type="ECO:0000256" key="5">
    <source>
        <dbReference type="ARBA" id="ARBA00022989"/>
    </source>
</evidence>
<evidence type="ECO:0000256" key="3">
    <source>
        <dbReference type="ARBA" id="ARBA00022475"/>
    </source>
</evidence>
<accession>A0A7T0BV30</accession>
<comment type="similarity">
    <text evidence="7">Belongs to the binding-protein-dependent transport system permease family.</text>
</comment>
<feature type="domain" description="ABC transmembrane type-1" evidence="8">
    <location>
        <begin position="200"/>
        <end position="386"/>
    </location>
</feature>
<feature type="transmembrane region" description="Helical" evidence="7">
    <location>
        <begin position="343"/>
        <end position="360"/>
    </location>
</feature>
<dbReference type="SUPFAM" id="SSF161098">
    <property type="entry name" value="MetI-like"/>
    <property type="match status" value="1"/>
</dbReference>
<feature type="transmembrane region" description="Helical" evidence="7">
    <location>
        <begin position="200"/>
        <end position="223"/>
    </location>
</feature>
<gene>
    <name evidence="9" type="primary">phnE</name>
    <name evidence="9" type="ORF">G3M70_06460</name>
</gene>
<dbReference type="InterPro" id="IPR005769">
    <property type="entry name" value="PhnE/PtxC"/>
</dbReference>
<feature type="transmembrane region" description="Helical" evidence="7">
    <location>
        <begin position="25"/>
        <end position="42"/>
    </location>
</feature>
<keyword evidence="4 7" id="KW-0812">Transmembrane</keyword>
<keyword evidence="5 7" id="KW-1133">Transmembrane helix</keyword>
<dbReference type="GO" id="GO:0005886">
    <property type="term" value="C:plasma membrane"/>
    <property type="evidence" value="ECO:0007669"/>
    <property type="project" value="UniProtKB-SubCell"/>
</dbReference>
<dbReference type="PANTHER" id="PTHR30043:SF1">
    <property type="entry name" value="ABC TRANSPORT SYSTEM PERMEASE PROTEIN P69"/>
    <property type="match status" value="1"/>
</dbReference>
<sequence>MEKDSVSSSTDPLPRIRPFYTTTKFLIWLLIALFVFSYGWRVTEINPSALLKDAHLVRPLVIALLQPEILVAKTSSKQWEVPFHLERDMAFGFGAPSDPIPEETTEVLRLSPPRGAVGDAVSVQGSGLKANSKGQLFWINSVNQEFPLEEITTDGQGHFESVVTVPPIARSENQKVRLVLAWSSGGWAVSKTLQLTLEKIVETIFLGLMATTLAVILAIPLSFMGARNLMTGVLPRGIYYSVRFLFNILRSVEPLIMAILFAVWVGIGPFAGVLALAVHSTAALGKLFSEQIESIDPGPVEAITATGAKPLQVVLYGVVPQVVPQFLALMFYRWDINIRMSTIIGFVGGGGIGFLLQQWINLLQYHKAATALWSIALVVITLDLISARIREKITTV</sequence>